<reference evidence="3" key="1">
    <citation type="submission" date="2016-06" db="EMBL/GenBank/DDBJ databases">
        <authorList>
            <person name="Sutton G."/>
            <person name="Brinkac L."/>
            <person name="Sanka R."/>
            <person name="Adams M."/>
            <person name="Lau E."/>
            <person name="Mehaffy C."/>
            <person name="Tameris M."/>
            <person name="Hatherill M."/>
            <person name="Hanekom W."/>
            <person name="Mahomed H."/>
            <person name="Mcshane H."/>
        </authorList>
    </citation>
    <scope>NUCLEOTIDE SEQUENCE [LARGE SCALE GENOMIC DNA]</scope>
    <source>
        <strain evidence="3">852002-51209_SCH5440388</strain>
    </source>
</reference>
<feature type="transmembrane region" description="Helical" evidence="1">
    <location>
        <begin position="6"/>
        <end position="27"/>
    </location>
</feature>
<dbReference type="EMBL" id="LZSO01000009">
    <property type="protein sequence ID" value="OBB33064.1"/>
    <property type="molecule type" value="Genomic_DNA"/>
</dbReference>
<sequence length="200" mass="21718">MTDAVGIWGLVVGGIGSAAGVGALVYAHIANSNAKKSSLAAGDSKQLAEQANDLARESNTIATDAKQLAEEANGISRRSEARDTEQHDVCWDEGWTSKAQGIFRLVKRGDDEAHNVKATVEFDNEEVVIAEPLVANDYHQLLFRFGSAAYDRERAAIADAARTRSMSVQARLYPVRVRVEWTTKLGTPQLYETAVPTMLV</sequence>
<gene>
    <name evidence="2" type="ORF">A5792_11590</name>
</gene>
<organism evidence="2 3">
    <name type="scientific">Mycolicibacterium peregrinum</name>
    <name type="common">Mycobacterium peregrinum</name>
    <dbReference type="NCBI Taxonomy" id="43304"/>
    <lineage>
        <taxon>Bacteria</taxon>
        <taxon>Bacillati</taxon>
        <taxon>Actinomycetota</taxon>
        <taxon>Actinomycetes</taxon>
        <taxon>Mycobacteriales</taxon>
        <taxon>Mycobacteriaceae</taxon>
        <taxon>Mycolicibacterium</taxon>
    </lineage>
</organism>
<evidence type="ECO:0000313" key="3">
    <source>
        <dbReference type="Proteomes" id="UP000093902"/>
    </source>
</evidence>
<keyword evidence="1" id="KW-1133">Transmembrane helix</keyword>
<accession>A0A1A0RH88</accession>
<dbReference type="RefSeq" id="WP_064929753.1">
    <property type="nucleotide sequence ID" value="NZ_LZSO01000009.1"/>
</dbReference>
<dbReference type="OrthoDB" id="4338080at2"/>
<protein>
    <submittedName>
        <fullName evidence="2">Uncharacterized protein</fullName>
    </submittedName>
</protein>
<keyword evidence="1" id="KW-0812">Transmembrane</keyword>
<dbReference type="AlphaFoldDB" id="A0A1A0RH88"/>
<proteinExistence type="predicted"/>
<keyword evidence="1" id="KW-0472">Membrane</keyword>
<comment type="caution">
    <text evidence="2">The sequence shown here is derived from an EMBL/GenBank/DDBJ whole genome shotgun (WGS) entry which is preliminary data.</text>
</comment>
<evidence type="ECO:0000256" key="1">
    <source>
        <dbReference type="SAM" id="Phobius"/>
    </source>
</evidence>
<dbReference type="Proteomes" id="UP000093902">
    <property type="component" value="Unassembled WGS sequence"/>
</dbReference>
<name>A0A1A0RH88_MYCPR</name>
<evidence type="ECO:0000313" key="2">
    <source>
        <dbReference type="EMBL" id="OBB33064.1"/>
    </source>
</evidence>